<accession>G3W919</accession>
<dbReference type="GO" id="GO:0022857">
    <property type="term" value="F:transmembrane transporter activity"/>
    <property type="evidence" value="ECO:0007669"/>
    <property type="project" value="InterPro"/>
</dbReference>
<keyword evidence="2" id="KW-0812">Transmembrane</keyword>
<protein>
    <submittedName>
        <fullName evidence="3">SLC51 subunit beta</fullName>
    </submittedName>
</protein>
<evidence type="ECO:0000313" key="4">
    <source>
        <dbReference type="Proteomes" id="UP000007648"/>
    </source>
</evidence>
<dbReference type="Pfam" id="PF15048">
    <property type="entry name" value="OSTbeta"/>
    <property type="match status" value="1"/>
</dbReference>
<name>G3W919_SARHA</name>
<dbReference type="GeneID" id="100917286"/>
<keyword evidence="2" id="KW-1133">Transmembrane helix</keyword>
<dbReference type="OrthoDB" id="9899510at2759"/>
<feature type="compositionally biased region" description="Polar residues" evidence="1">
    <location>
        <begin position="94"/>
        <end position="114"/>
    </location>
</feature>
<gene>
    <name evidence="3" type="primary">SLC51B</name>
</gene>
<dbReference type="GeneTree" id="ENSGT00390000010409"/>
<feature type="region of interest" description="Disordered" evidence="1">
    <location>
        <begin position="64"/>
        <end position="114"/>
    </location>
</feature>
<dbReference type="InParanoid" id="G3W919"/>
<dbReference type="STRING" id="9305.ENSSHAP00000011924"/>
<dbReference type="eggNOG" id="ENOG502S380">
    <property type="taxonomic scope" value="Eukaryota"/>
</dbReference>
<dbReference type="GO" id="GO:0032991">
    <property type="term" value="C:protein-containing complex"/>
    <property type="evidence" value="ECO:0007669"/>
    <property type="project" value="TreeGrafter"/>
</dbReference>
<keyword evidence="2" id="KW-0472">Membrane</keyword>
<dbReference type="Ensembl" id="ENSSHAT00000012022.2">
    <property type="protein sequence ID" value="ENSSHAP00000011924.1"/>
    <property type="gene ID" value="ENSSHAG00000010231.2"/>
</dbReference>
<dbReference type="RefSeq" id="XP_031811233.1">
    <property type="nucleotide sequence ID" value="XM_031955373.1"/>
</dbReference>
<organism evidence="3 4">
    <name type="scientific">Sarcophilus harrisii</name>
    <name type="common">Tasmanian devil</name>
    <name type="synonym">Sarcophilus laniarius</name>
    <dbReference type="NCBI Taxonomy" id="9305"/>
    <lineage>
        <taxon>Eukaryota</taxon>
        <taxon>Metazoa</taxon>
        <taxon>Chordata</taxon>
        <taxon>Craniata</taxon>
        <taxon>Vertebrata</taxon>
        <taxon>Euteleostomi</taxon>
        <taxon>Mammalia</taxon>
        <taxon>Metatheria</taxon>
        <taxon>Dasyuromorphia</taxon>
        <taxon>Dasyuridae</taxon>
        <taxon>Sarcophilus</taxon>
    </lineage>
</organism>
<dbReference type="FunCoup" id="G3W919">
    <property type="interactions" value="25"/>
</dbReference>
<dbReference type="PANTHER" id="PTHR36129:SF1">
    <property type="entry name" value="ORGANIC SOLUTE TRANSPORTER SUBUNIT BETA"/>
    <property type="match status" value="1"/>
</dbReference>
<feature type="compositionally biased region" description="Basic and acidic residues" evidence="1">
    <location>
        <begin position="73"/>
        <end position="92"/>
    </location>
</feature>
<sequence length="137" mass="15239">MDGSDGHVGALSGPGWSEEELEELLWLYRADDSTPWNIAVLVLSCAVLILNVFLLGRSIMANRKRKMNSQDEQEMKTKSSSETANNKEDPSSPKDGSSLNVLKETLLSQNQNPEQTMIEWKEKAHVDIALESSEYGV</sequence>
<dbReference type="GO" id="GO:0005886">
    <property type="term" value="C:plasma membrane"/>
    <property type="evidence" value="ECO:0007669"/>
    <property type="project" value="InterPro"/>
</dbReference>
<evidence type="ECO:0000256" key="1">
    <source>
        <dbReference type="SAM" id="MobiDB-lite"/>
    </source>
</evidence>
<dbReference type="InterPro" id="IPR052678">
    <property type="entry name" value="OST-beta_subunit"/>
</dbReference>
<dbReference type="Proteomes" id="UP000007648">
    <property type="component" value="Unassembled WGS sequence"/>
</dbReference>
<dbReference type="InterPro" id="IPR029387">
    <property type="entry name" value="OSTbeta"/>
</dbReference>
<feature type="transmembrane region" description="Helical" evidence="2">
    <location>
        <begin position="36"/>
        <end position="56"/>
    </location>
</feature>
<dbReference type="GO" id="GO:0015721">
    <property type="term" value="P:bile acid and bile salt transport"/>
    <property type="evidence" value="ECO:0007669"/>
    <property type="project" value="InterPro"/>
</dbReference>
<reference evidence="3" key="3">
    <citation type="submission" date="2025-09" db="UniProtKB">
        <authorList>
            <consortium name="Ensembl"/>
        </authorList>
    </citation>
    <scope>IDENTIFICATION</scope>
</reference>
<reference evidence="3" key="2">
    <citation type="submission" date="2025-08" db="UniProtKB">
        <authorList>
            <consortium name="Ensembl"/>
        </authorList>
    </citation>
    <scope>IDENTIFICATION</scope>
</reference>
<dbReference type="AlphaFoldDB" id="G3W919"/>
<proteinExistence type="predicted"/>
<dbReference type="GO" id="GO:0046982">
    <property type="term" value="F:protein heterodimerization activity"/>
    <property type="evidence" value="ECO:0007669"/>
    <property type="project" value="InterPro"/>
</dbReference>
<dbReference type="KEGG" id="shr:100917286"/>
<keyword evidence="4" id="KW-1185">Reference proteome</keyword>
<evidence type="ECO:0000256" key="2">
    <source>
        <dbReference type="SAM" id="Phobius"/>
    </source>
</evidence>
<dbReference type="OMA" id="EMLWVFR"/>
<dbReference type="PANTHER" id="PTHR36129">
    <property type="entry name" value="ORGANIC SOLUTE TRANSPORTER SUBUNIT BETA-RELATED"/>
    <property type="match status" value="1"/>
</dbReference>
<reference evidence="3 4" key="1">
    <citation type="journal article" date="2011" name="Proc. Natl. Acad. Sci. U.S.A.">
        <title>Genetic diversity and population structure of the endangered marsupial Sarcophilus harrisii (Tasmanian devil).</title>
        <authorList>
            <person name="Miller W."/>
            <person name="Hayes V.M."/>
            <person name="Ratan A."/>
            <person name="Petersen D.C."/>
            <person name="Wittekindt N.E."/>
            <person name="Miller J."/>
            <person name="Walenz B."/>
            <person name="Knight J."/>
            <person name="Qi J."/>
            <person name="Zhao F."/>
            <person name="Wang Q."/>
            <person name="Bedoya-Reina O.C."/>
            <person name="Katiyar N."/>
            <person name="Tomsho L.P."/>
            <person name="Kasson L.M."/>
            <person name="Hardie R.A."/>
            <person name="Woodbridge P."/>
            <person name="Tindall E.A."/>
            <person name="Bertelsen M.F."/>
            <person name="Dixon D."/>
            <person name="Pyecroft S."/>
            <person name="Helgen K.M."/>
            <person name="Lesk A.M."/>
            <person name="Pringle T.H."/>
            <person name="Patterson N."/>
            <person name="Zhang Y."/>
            <person name="Kreiss A."/>
            <person name="Woods G.M."/>
            <person name="Jones M.E."/>
            <person name="Schuster S.C."/>
        </authorList>
    </citation>
    <scope>NUCLEOTIDE SEQUENCE [LARGE SCALE GENOMIC DNA]</scope>
</reference>
<dbReference type="HOGENOM" id="CLU_158049_0_0_1"/>
<evidence type="ECO:0000313" key="3">
    <source>
        <dbReference type="Ensembl" id="ENSSHAP00000011924.1"/>
    </source>
</evidence>
<dbReference type="CTD" id="123264"/>
<dbReference type="RefSeq" id="XP_023353751.1">
    <property type="nucleotide sequence ID" value="XM_023497983.2"/>
</dbReference>